<reference evidence="2 3" key="1">
    <citation type="submission" date="2019-06" db="EMBL/GenBank/DDBJ databases">
        <title>Draft genome sequence of Miniimonas arenae KCTC 19750T isolated from sea sand.</title>
        <authorList>
            <person name="Park S.-J."/>
        </authorList>
    </citation>
    <scope>NUCLEOTIDE SEQUENCE [LARGE SCALE GENOMIC DNA]</scope>
    <source>
        <strain evidence="2 3">KCTC 19750</strain>
    </source>
</reference>
<keyword evidence="3" id="KW-1185">Reference proteome</keyword>
<feature type="compositionally biased region" description="Basic and acidic residues" evidence="1">
    <location>
        <begin position="237"/>
        <end position="248"/>
    </location>
</feature>
<evidence type="ECO:0000256" key="1">
    <source>
        <dbReference type="SAM" id="MobiDB-lite"/>
    </source>
</evidence>
<accession>A0A5C5BDS6</accession>
<gene>
    <name evidence="2" type="ORF">FH969_04730</name>
</gene>
<name>A0A5C5BDS6_9MICO</name>
<dbReference type="AlphaFoldDB" id="A0A5C5BDS6"/>
<dbReference type="RefSeq" id="WP_139986314.1">
    <property type="nucleotide sequence ID" value="NZ_VENP01000011.1"/>
</dbReference>
<dbReference type="InterPro" id="IPR022183">
    <property type="entry name" value="DUF3710"/>
</dbReference>
<dbReference type="EMBL" id="VENP01000011">
    <property type="protein sequence ID" value="TNU76096.1"/>
    <property type="molecule type" value="Genomic_DNA"/>
</dbReference>
<feature type="compositionally biased region" description="Acidic residues" evidence="1">
    <location>
        <begin position="23"/>
        <end position="36"/>
    </location>
</feature>
<evidence type="ECO:0000313" key="3">
    <source>
        <dbReference type="Proteomes" id="UP000313849"/>
    </source>
</evidence>
<sequence length="248" mass="26284">MALFGRRRREAEETAPEPAAEAADGEATPDDGEADAGEATLSPEAVPAGERGPWDVADADDRPGRVDLGALRIPGRNGMALRMELDRQSKRVMAANVTIGQSNLQLQAFAAPRTAGIWDEIRGQIAAQITAQGGSVQEAKGPFGAELLALLPVRDQAGNVARRPARFLGVDGPRWFLRGVLTGAALADRAAATQMEQYFSEVVVVRGSEAKPPSELLTLTMPGRPAPAEPAPAQPDLLRRGPEITEVR</sequence>
<dbReference type="Pfam" id="PF12502">
    <property type="entry name" value="DUF3710"/>
    <property type="match status" value="1"/>
</dbReference>
<proteinExistence type="predicted"/>
<feature type="region of interest" description="Disordered" evidence="1">
    <location>
        <begin position="214"/>
        <end position="248"/>
    </location>
</feature>
<comment type="caution">
    <text evidence="2">The sequence shown here is derived from an EMBL/GenBank/DDBJ whole genome shotgun (WGS) entry which is preliminary data.</text>
</comment>
<evidence type="ECO:0000313" key="2">
    <source>
        <dbReference type="EMBL" id="TNU76096.1"/>
    </source>
</evidence>
<protein>
    <submittedName>
        <fullName evidence="2">DUF3710 domain-containing protein</fullName>
    </submittedName>
</protein>
<feature type="compositionally biased region" description="Pro residues" evidence="1">
    <location>
        <begin position="224"/>
        <end position="233"/>
    </location>
</feature>
<dbReference type="Proteomes" id="UP000313849">
    <property type="component" value="Unassembled WGS sequence"/>
</dbReference>
<feature type="region of interest" description="Disordered" evidence="1">
    <location>
        <begin position="1"/>
        <end position="63"/>
    </location>
</feature>
<dbReference type="OrthoDB" id="8480367at2"/>
<organism evidence="2 3">
    <name type="scientific">Miniimonas arenae</name>
    <dbReference type="NCBI Taxonomy" id="676201"/>
    <lineage>
        <taxon>Bacteria</taxon>
        <taxon>Bacillati</taxon>
        <taxon>Actinomycetota</taxon>
        <taxon>Actinomycetes</taxon>
        <taxon>Micrococcales</taxon>
        <taxon>Beutenbergiaceae</taxon>
        <taxon>Miniimonas</taxon>
    </lineage>
</organism>